<evidence type="ECO:0000313" key="2">
    <source>
        <dbReference type="EMBL" id="MPC96129.1"/>
    </source>
</evidence>
<dbReference type="AlphaFoldDB" id="A0A5B7JMS5"/>
<dbReference type="Proteomes" id="UP000324222">
    <property type="component" value="Unassembled WGS sequence"/>
</dbReference>
<keyword evidence="1" id="KW-0732">Signal</keyword>
<keyword evidence="3" id="KW-1185">Reference proteome</keyword>
<reference evidence="2 3" key="1">
    <citation type="submission" date="2019-05" db="EMBL/GenBank/DDBJ databases">
        <title>Another draft genome of Portunus trituberculatus and its Hox gene families provides insights of decapod evolution.</title>
        <authorList>
            <person name="Jeong J.-H."/>
            <person name="Song I."/>
            <person name="Kim S."/>
            <person name="Choi T."/>
            <person name="Kim D."/>
            <person name="Ryu S."/>
            <person name="Kim W."/>
        </authorList>
    </citation>
    <scope>NUCLEOTIDE SEQUENCE [LARGE SCALE GENOMIC DNA]</scope>
    <source>
        <tissue evidence="2">Muscle</tissue>
    </source>
</reference>
<proteinExistence type="predicted"/>
<dbReference type="EMBL" id="VSRR010104751">
    <property type="protein sequence ID" value="MPC96129.1"/>
    <property type="molecule type" value="Genomic_DNA"/>
</dbReference>
<evidence type="ECO:0008006" key="4">
    <source>
        <dbReference type="Google" id="ProtNLM"/>
    </source>
</evidence>
<gene>
    <name evidence="2" type="ORF">E2C01_091371</name>
</gene>
<name>A0A5B7JMS5_PORTR</name>
<organism evidence="2 3">
    <name type="scientific">Portunus trituberculatus</name>
    <name type="common">Swimming crab</name>
    <name type="synonym">Neptunus trituberculatus</name>
    <dbReference type="NCBI Taxonomy" id="210409"/>
    <lineage>
        <taxon>Eukaryota</taxon>
        <taxon>Metazoa</taxon>
        <taxon>Ecdysozoa</taxon>
        <taxon>Arthropoda</taxon>
        <taxon>Crustacea</taxon>
        <taxon>Multicrustacea</taxon>
        <taxon>Malacostraca</taxon>
        <taxon>Eumalacostraca</taxon>
        <taxon>Eucarida</taxon>
        <taxon>Decapoda</taxon>
        <taxon>Pleocyemata</taxon>
        <taxon>Brachyura</taxon>
        <taxon>Eubrachyura</taxon>
        <taxon>Portunoidea</taxon>
        <taxon>Portunidae</taxon>
        <taxon>Portuninae</taxon>
        <taxon>Portunus</taxon>
    </lineage>
</organism>
<sequence length="69" mass="7102">MIITALLTTIGVQVSGSGGGGGVGVCSVQASSASNHHLGQEEHLSHLHPAKPFMYSTVLSEVTLPNVQY</sequence>
<evidence type="ECO:0000256" key="1">
    <source>
        <dbReference type="SAM" id="SignalP"/>
    </source>
</evidence>
<evidence type="ECO:0000313" key="3">
    <source>
        <dbReference type="Proteomes" id="UP000324222"/>
    </source>
</evidence>
<feature type="chain" id="PRO_5022927907" description="Secreted protein" evidence="1">
    <location>
        <begin position="17"/>
        <end position="69"/>
    </location>
</feature>
<comment type="caution">
    <text evidence="2">The sequence shown here is derived from an EMBL/GenBank/DDBJ whole genome shotgun (WGS) entry which is preliminary data.</text>
</comment>
<feature type="signal peptide" evidence="1">
    <location>
        <begin position="1"/>
        <end position="16"/>
    </location>
</feature>
<accession>A0A5B7JMS5</accession>
<protein>
    <recommendedName>
        <fullName evidence="4">Secreted protein</fullName>
    </recommendedName>
</protein>